<keyword evidence="2 4" id="KW-0413">Isomerase</keyword>
<reference evidence="4 5" key="1">
    <citation type="journal article" date="2021" name="Elife">
        <title>Chloroplast acquisition without the gene transfer in kleptoplastic sea slugs, Plakobranchus ocellatus.</title>
        <authorList>
            <person name="Maeda T."/>
            <person name="Takahashi S."/>
            <person name="Yoshida T."/>
            <person name="Shimamura S."/>
            <person name="Takaki Y."/>
            <person name="Nagai Y."/>
            <person name="Toyoda A."/>
            <person name="Suzuki Y."/>
            <person name="Arimoto A."/>
            <person name="Ishii H."/>
            <person name="Satoh N."/>
            <person name="Nishiyama T."/>
            <person name="Hasebe M."/>
            <person name="Maruyama T."/>
            <person name="Minagawa J."/>
            <person name="Obokata J."/>
            <person name="Shigenobu S."/>
        </authorList>
    </citation>
    <scope>NUCLEOTIDE SEQUENCE [LARGE SCALE GENOMIC DNA]</scope>
</reference>
<dbReference type="Pfam" id="PF00639">
    <property type="entry name" value="Rotamase"/>
    <property type="match status" value="2"/>
</dbReference>
<dbReference type="EMBL" id="BMAT01004790">
    <property type="protein sequence ID" value="GFR80769.1"/>
    <property type="molecule type" value="Genomic_DNA"/>
</dbReference>
<evidence type="ECO:0000259" key="3">
    <source>
        <dbReference type="PROSITE" id="PS50198"/>
    </source>
</evidence>
<dbReference type="GO" id="GO:0003755">
    <property type="term" value="F:peptidyl-prolyl cis-trans isomerase activity"/>
    <property type="evidence" value="ECO:0007669"/>
    <property type="project" value="UniProtKB-KW"/>
</dbReference>
<dbReference type="InterPro" id="IPR027304">
    <property type="entry name" value="Trigger_fact/SurA_dom_sf"/>
</dbReference>
<dbReference type="PANTHER" id="PTHR47637:SF1">
    <property type="entry name" value="CHAPERONE SURA"/>
    <property type="match status" value="1"/>
</dbReference>
<feature type="domain" description="PpiC" evidence="3">
    <location>
        <begin position="484"/>
        <end position="579"/>
    </location>
</feature>
<feature type="domain" description="PpiC" evidence="3">
    <location>
        <begin position="380"/>
        <end position="481"/>
    </location>
</feature>
<gene>
    <name evidence="4" type="ORF">ElyMa_002324500</name>
</gene>
<dbReference type="InterPro" id="IPR000297">
    <property type="entry name" value="PPIase_PpiC"/>
</dbReference>
<dbReference type="Gene3D" id="3.10.50.40">
    <property type="match status" value="2"/>
</dbReference>
<name>A0AAV4G668_9GAST</name>
<dbReference type="InterPro" id="IPR050280">
    <property type="entry name" value="OMP_Chaperone_SurA"/>
</dbReference>
<dbReference type="PANTHER" id="PTHR47637">
    <property type="entry name" value="CHAPERONE SURA"/>
    <property type="match status" value="1"/>
</dbReference>
<keyword evidence="5" id="KW-1185">Reference proteome</keyword>
<keyword evidence="2" id="KW-0697">Rotamase</keyword>
<dbReference type="AlphaFoldDB" id="A0AAV4G668"/>
<dbReference type="PROSITE" id="PS50198">
    <property type="entry name" value="PPIC_PPIASE_2"/>
    <property type="match status" value="2"/>
</dbReference>
<dbReference type="SUPFAM" id="SSF109998">
    <property type="entry name" value="Triger factor/SurA peptide-binding domain-like"/>
    <property type="match status" value="1"/>
</dbReference>
<dbReference type="SUPFAM" id="SSF54534">
    <property type="entry name" value="FKBP-like"/>
    <property type="match status" value="2"/>
</dbReference>
<evidence type="ECO:0000256" key="1">
    <source>
        <dbReference type="ARBA" id="ARBA00022729"/>
    </source>
</evidence>
<sequence length="657" mass="76890">MVSCDLFVRDDGSGDVVVRVKDKYLTKKDIQDLILKKKNLVTDSTKYVKKYIANWASRQLLLDKALLNLSKEDIKKINKLAEEYRDNILISSYMGQLSSKSLDTVIGENELKEIYEQKKNDYKLNHPLVKLRYIHVLKSSQNFDEIIKMFKRYNEQDIKALDKLSLQFIPFYLNDSTWVKVDQIYSKIEKFTPDMLRIYLSISQQIESEDNIAFSEGDSFPSLSNPKHLDIKVDGVVSVVGDYIIMESDIDKAYLELKSQGLKAEEFSHCQLMSKLMQDKLYAHNAIQDSILISDMEVKTYVDRQIEFFLSQMGNDMNKLVKFYNKENEKSFRKELFEINKINLLSQKMKAKIIEKIEVTPEEVREFFEKIPKDERPYFGTEIEVSQIVKKPKISKWEEDRIVEKLLKMKEDVEEKGASFASKALLYSQDPGSRSRGGYYALTKKSPMLREFKDIAFGLEENEISAPFETEYGWHIIYLEKIRGEELDVRHILLIPEPTQDAILEAREEINKIRDMILSGKISFAEGARKFSDEKQTKFDGGKLINPINFDNRFELTKMDPALYDQVKSLSDNDISLPLLEKDKSGKLQYKIIQVTNRFDEHEASFTRDYLKIQDLALKEKHLKTLKKWIKEKSQSTFINISRDYKNCDFRRNWASE</sequence>
<evidence type="ECO:0000256" key="2">
    <source>
        <dbReference type="PROSITE-ProRule" id="PRU00278"/>
    </source>
</evidence>
<accession>A0AAV4G668</accession>
<comment type="caution">
    <text evidence="4">The sequence shown here is derived from an EMBL/GenBank/DDBJ whole genome shotgun (WGS) entry which is preliminary data.</text>
</comment>
<proteinExistence type="predicted"/>
<protein>
    <submittedName>
        <fullName evidence="4">Peptidylprolyl isomerase</fullName>
    </submittedName>
</protein>
<dbReference type="Proteomes" id="UP000762676">
    <property type="component" value="Unassembled WGS sequence"/>
</dbReference>
<evidence type="ECO:0000313" key="5">
    <source>
        <dbReference type="Proteomes" id="UP000762676"/>
    </source>
</evidence>
<keyword evidence="1" id="KW-0732">Signal</keyword>
<dbReference type="Gene3D" id="1.10.4030.10">
    <property type="entry name" value="Porin chaperone SurA, peptide-binding domain"/>
    <property type="match status" value="1"/>
</dbReference>
<dbReference type="InterPro" id="IPR046357">
    <property type="entry name" value="PPIase_dom_sf"/>
</dbReference>
<evidence type="ECO:0000313" key="4">
    <source>
        <dbReference type="EMBL" id="GFR80769.1"/>
    </source>
</evidence>
<organism evidence="4 5">
    <name type="scientific">Elysia marginata</name>
    <dbReference type="NCBI Taxonomy" id="1093978"/>
    <lineage>
        <taxon>Eukaryota</taxon>
        <taxon>Metazoa</taxon>
        <taxon>Spiralia</taxon>
        <taxon>Lophotrochozoa</taxon>
        <taxon>Mollusca</taxon>
        <taxon>Gastropoda</taxon>
        <taxon>Heterobranchia</taxon>
        <taxon>Euthyneura</taxon>
        <taxon>Panpulmonata</taxon>
        <taxon>Sacoglossa</taxon>
        <taxon>Placobranchoidea</taxon>
        <taxon>Plakobranchidae</taxon>
        <taxon>Elysia</taxon>
    </lineage>
</organism>